<dbReference type="AlphaFoldDB" id="A0A423WJR0"/>
<dbReference type="OrthoDB" id="5232555at2759"/>
<dbReference type="EMBL" id="LKEB01000049">
    <property type="protein sequence ID" value="ROW03633.1"/>
    <property type="molecule type" value="Genomic_DNA"/>
</dbReference>
<dbReference type="InParanoid" id="A0A423WJR0"/>
<keyword evidence="3" id="KW-1185">Reference proteome</keyword>
<accession>A0A423WJR0</accession>
<proteinExistence type="predicted"/>
<feature type="compositionally biased region" description="Polar residues" evidence="1">
    <location>
        <begin position="1"/>
        <end position="21"/>
    </location>
</feature>
<feature type="region of interest" description="Disordered" evidence="1">
    <location>
        <begin position="1"/>
        <end position="92"/>
    </location>
</feature>
<organism evidence="2 3">
    <name type="scientific">Cytospora leucostoma</name>
    <dbReference type="NCBI Taxonomy" id="1230097"/>
    <lineage>
        <taxon>Eukaryota</taxon>
        <taxon>Fungi</taxon>
        <taxon>Dikarya</taxon>
        <taxon>Ascomycota</taxon>
        <taxon>Pezizomycotina</taxon>
        <taxon>Sordariomycetes</taxon>
        <taxon>Sordariomycetidae</taxon>
        <taxon>Diaporthales</taxon>
        <taxon>Cytosporaceae</taxon>
        <taxon>Cytospora</taxon>
    </lineage>
</organism>
<dbReference type="Proteomes" id="UP000285146">
    <property type="component" value="Unassembled WGS sequence"/>
</dbReference>
<protein>
    <submittedName>
        <fullName evidence="2">Uncharacterized protein</fullName>
    </submittedName>
</protein>
<gene>
    <name evidence="2" type="ORF">VPNG_07199</name>
</gene>
<reference evidence="2 3" key="1">
    <citation type="submission" date="2015-09" db="EMBL/GenBank/DDBJ databases">
        <title>Host preference determinants of Valsa canker pathogens revealed by comparative genomics.</title>
        <authorList>
            <person name="Yin Z."/>
            <person name="Huang L."/>
        </authorList>
    </citation>
    <scope>NUCLEOTIDE SEQUENCE [LARGE SCALE GENOMIC DNA]</scope>
    <source>
        <strain evidence="2 3">SXYLt</strain>
    </source>
</reference>
<evidence type="ECO:0000313" key="2">
    <source>
        <dbReference type="EMBL" id="ROW03633.1"/>
    </source>
</evidence>
<name>A0A423WJR0_9PEZI</name>
<evidence type="ECO:0000313" key="3">
    <source>
        <dbReference type="Proteomes" id="UP000285146"/>
    </source>
</evidence>
<sequence length="92" mass="9830">MDAQSTQSVKGSYPASNTAASSHHDAAEQSLLQQQRLDAFKSEPWESGNRLVALPYRNPPTEASRLSQGPPPAKLPQGLRGVGSWADSSGRN</sequence>
<evidence type="ECO:0000256" key="1">
    <source>
        <dbReference type="SAM" id="MobiDB-lite"/>
    </source>
</evidence>
<comment type="caution">
    <text evidence="2">The sequence shown here is derived from an EMBL/GenBank/DDBJ whole genome shotgun (WGS) entry which is preliminary data.</text>
</comment>